<organism evidence="1 2">
    <name type="scientific">Natrialba aegyptia DSM 13077</name>
    <dbReference type="NCBI Taxonomy" id="1227491"/>
    <lineage>
        <taxon>Archaea</taxon>
        <taxon>Methanobacteriati</taxon>
        <taxon>Methanobacteriota</taxon>
        <taxon>Stenosarchaea group</taxon>
        <taxon>Halobacteria</taxon>
        <taxon>Halobacteriales</taxon>
        <taxon>Natrialbaceae</taxon>
        <taxon>Natrialba</taxon>
    </lineage>
</organism>
<dbReference type="PATRIC" id="fig|1227491.4.peg.3524"/>
<comment type="caution">
    <text evidence="1">The sequence shown here is derived from an EMBL/GenBank/DDBJ whole genome shotgun (WGS) entry which is preliminary data.</text>
</comment>
<evidence type="ECO:0000313" key="1">
    <source>
        <dbReference type="EMBL" id="ELZ02092.1"/>
    </source>
</evidence>
<dbReference type="OrthoDB" id="241187at2157"/>
<gene>
    <name evidence="1" type="ORF">C480_17207</name>
</gene>
<dbReference type="RefSeq" id="WP_006666843.1">
    <property type="nucleotide sequence ID" value="NZ_AOIP01000040.1"/>
</dbReference>
<dbReference type="Gene3D" id="3.30.70.20">
    <property type="match status" value="1"/>
</dbReference>
<protein>
    <recommendedName>
        <fullName evidence="3">Ferredoxin</fullName>
    </recommendedName>
</protein>
<proteinExistence type="predicted"/>
<name>M0AUV0_9EURY</name>
<dbReference type="EMBL" id="AOIP01000040">
    <property type="protein sequence ID" value="ELZ02092.1"/>
    <property type="molecule type" value="Genomic_DNA"/>
</dbReference>
<evidence type="ECO:0008006" key="3">
    <source>
        <dbReference type="Google" id="ProtNLM"/>
    </source>
</evidence>
<evidence type="ECO:0000313" key="2">
    <source>
        <dbReference type="Proteomes" id="UP000011591"/>
    </source>
</evidence>
<dbReference type="Pfam" id="PF13459">
    <property type="entry name" value="Fer4_15"/>
    <property type="match status" value="1"/>
</dbReference>
<accession>M0AUV0</accession>
<dbReference type="AlphaFoldDB" id="M0AUV0"/>
<dbReference type="Proteomes" id="UP000011591">
    <property type="component" value="Unassembled WGS sequence"/>
</dbReference>
<reference evidence="1 2" key="1">
    <citation type="journal article" date="2014" name="PLoS Genet.">
        <title>Phylogenetically driven sequencing of extremely halophilic archaea reveals strategies for static and dynamic osmo-response.</title>
        <authorList>
            <person name="Becker E.A."/>
            <person name="Seitzer P.M."/>
            <person name="Tritt A."/>
            <person name="Larsen D."/>
            <person name="Krusor M."/>
            <person name="Yao A.I."/>
            <person name="Wu D."/>
            <person name="Madern D."/>
            <person name="Eisen J.A."/>
            <person name="Darling A.E."/>
            <person name="Facciotti M.T."/>
        </authorList>
    </citation>
    <scope>NUCLEOTIDE SEQUENCE [LARGE SCALE GENOMIC DNA]</scope>
    <source>
        <strain evidence="1 2">DSM 13077</strain>
    </source>
</reference>
<sequence length="103" mass="10902">MPRYEVTIEKDACDGIFACLTRDPRFVEGEDGLATVDPDADPVYDCAGDVTDAADRVVATFDDDRIDEAKQAAAACPTDAIVVEAVDGAESSEPSESTEEVAK</sequence>
<dbReference type="SUPFAM" id="SSF54862">
    <property type="entry name" value="4Fe-4S ferredoxins"/>
    <property type="match status" value="1"/>
</dbReference>
<keyword evidence="2" id="KW-1185">Reference proteome</keyword>